<dbReference type="PANTHER" id="PTHR46825">
    <property type="entry name" value="D-ALANYL-D-ALANINE-CARBOXYPEPTIDASE/ENDOPEPTIDASE AMPH"/>
    <property type="match status" value="1"/>
</dbReference>
<feature type="domain" description="Beta-lactamase-related" evidence="2">
    <location>
        <begin position="63"/>
        <end position="383"/>
    </location>
</feature>
<dbReference type="SUPFAM" id="SSF56601">
    <property type="entry name" value="beta-lactamase/transpeptidase-like"/>
    <property type="match status" value="1"/>
</dbReference>
<dbReference type="Pfam" id="PF00144">
    <property type="entry name" value="Beta-lactamase"/>
    <property type="match status" value="1"/>
</dbReference>
<feature type="transmembrane region" description="Helical" evidence="1">
    <location>
        <begin position="21"/>
        <end position="39"/>
    </location>
</feature>
<evidence type="ECO:0000313" key="4">
    <source>
        <dbReference type="Proteomes" id="UP000255036"/>
    </source>
</evidence>
<feature type="transmembrane region" description="Helical" evidence="1">
    <location>
        <begin position="638"/>
        <end position="657"/>
    </location>
</feature>
<feature type="transmembrane region" description="Helical" evidence="1">
    <location>
        <begin position="606"/>
        <end position="626"/>
    </location>
</feature>
<dbReference type="InterPro" id="IPR050491">
    <property type="entry name" value="AmpC-like"/>
</dbReference>
<name>A0A371ARR4_9FIRM</name>
<gene>
    <name evidence="3" type="ORF">DWV06_17060</name>
</gene>
<feature type="transmembrane region" description="Helical" evidence="1">
    <location>
        <begin position="567"/>
        <end position="586"/>
    </location>
</feature>
<keyword evidence="1" id="KW-1133">Transmembrane helix</keyword>
<reference evidence="3 4" key="1">
    <citation type="submission" date="2018-07" db="EMBL/GenBank/DDBJ databases">
        <title>Anaerosacharophilus polymeroproducens gen. nov. sp. nov., an anaerobic bacterium isolated from salt field.</title>
        <authorList>
            <person name="Kim W."/>
            <person name="Yang S.-H."/>
            <person name="Oh J."/>
            <person name="Lee J.-H."/>
            <person name="Kwon K.K."/>
        </authorList>
    </citation>
    <scope>NUCLEOTIDE SEQUENCE [LARGE SCALE GENOMIC DNA]</scope>
    <source>
        <strain evidence="3 4">MCWD5</strain>
    </source>
</reference>
<dbReference type="InterPro" id="IPR012338">
    <property type="entry name" value="Beta-lactam/transpept-like"/>
</dbReference>
<keyword evidence="1" id="KW-0812">Transmembrane</keyword>
<keyword evidence="3" id="KW-0378">Hydrolase</keyword>
<dbReference type="PANTHER" id="PTHR46825:SF9">
    <property type="entry name" value="BETA-LACTAMASE-RELATED DOMAIN-CONTAINING PROTEIN"/>
    <property type="match status" value="1"/>
</dbReference>
<protein>
    <submittedName>
        <fullName evidence="3">Class A beta-lactamase-related serine hydrolase</fullName>
    </submittedName>
</protein>
<evidence type="ECO:0000313" key="3">
    <source>
        <dbReference type="EMBL" id="RDU22232.1"/>
    </source>
</evidence>
<organism evidence="3 4">
    <name type="scientific">Anaerosacchariphilus polymeriproducens</name>
    <dbReference type="NCBI Taxonomy" id="1812858"/>
    <lineage>
        <taxon>Bacteria</taxon>
        <taxon>Bacillati</taxon>
        <taxon>Bacillota</taxon>
        <taxon>Clostridia</taxon>
        <taxon>Lachnospirales</taxon>
        <taxon>Lachnospiraceae</taxon>
        <taxon>Anaerosacchariphilus</taxon>
    </lineage>
</organism>
<comment type="caution">
    <text evidence="3">The sequence shown here is derived from an EMBL/GenBank/DDBJ whole genome shotgun (WGS) entry which is preliminary data.</text>
</comment>
<dbReference type="GO" id="GO:0016787">
    <property type="term" value="F:hydrolase activity"/>
    <property type="evidence" value="ECO:0007669"/>
    <property type="project" value="UniProtKB-KW"/>
</dbReference>
<sequence length="664" mass="75995">MTHFKNSNYSEYITIRRMKMTKTKIISFCVIIFIMLFLVNRNELTVLAQGKKVVNEKEMETALDSFFEKEMKKNNIPGAAVVVVKDGKEFIKKSYGFADVDTKLDFDKDITTFRIASITKVFTSTALMKLVEEGKVRLDSDIRSYLPELKIKNPYDKPITVENLLTHTSGIDSSSLKELSYKKQDMPCGYLLNEMNQKHLTVISEPGSHIEYCSYGVVLQGCIIEAVSGMSCKDYIAKNLLEPIKMKDTIMSMEDEKLSTGYNCINNKLKRSTLEGCFKLYPEGGLISSLTDMGHFIQTYLNDGNYGGQQILDKGTVENILRTHAEYDEILPGMCYGFSEYQEQGVRLVGHGGYAPDGFLSQLDLYPDENIGTFIVVNQGSNNNITEEFRTFFVSYLNMKSSKQKINEAKGETDSYQVAGTYRLSDYSKTTLCKGDAFGGVGEVNIKKLKSGKILISGRDEFTGKACKFIAKKQEPLKYKIKDSDKYVVFHTQGSKVINMAMSDSSWHGYYEKLSWYETSGVQMPAFLAGLLMYSFCILVFVLRVSKCFVFKCLGKERKITEKWNKIRYILITLISFMYAGFYIYSMFRWGTRLRYSIPLDVKLNLMMPIIGTVGVIIFGICVIYEWVKRKGRIKIRLFDLTFLMISIIFIFLFNYWNLLGFRY</sequence>
<keyword evidence="4" id="KW-1185">Reference proteome</keyword>
<dbReference type="AlphaFoldDB" id="A0A371ARR4"/>
<evidence type="ECO:0000259" key="2">
    <source>
        <dbReference type="Pfam" id="PF00144"/>
    </source>
</evidence>
<keyword evidence="1" id="KW-0472">Membrane</keyword>
<proteinExistence type="predicted"/>
<accession>A0A371ARR4</accession>
<dbReference type="Proteomes" id="UP000255036">
    <property type="component" value="Unassembled WGS sequence"/>
</dbReference>
<dbReference type="EMBL" id="QRCT01000050">
    <property type="protein sequence ID" value="RDU22232.1"/>
    <property type="molecule type" value="Genomic_DNA"/>
</dbReference>
<evidence type="ECO:0000256" key="1">
    <source>
        <dbReference type="SAM" id="Phobius"/>
    </source>
</evidence>
<feature type="transmembrane region" description="Helical" evidence="1">
    <location>
        <begin position="526"/>
        <end position="546"/>
    </location>
</feature>
<dbReference type="InterPro" id="IPR001466">
    <property type="entry name" value="Beta-lactam-related"/>
</dbReference>
<dbReference type="Gene3D" id="3.40.710.10">
    <property type="entry name" value="DD-peptidase/beta-lactamase superfamily"/>
    <property type="match status" value="1"/>
</dbReference>